<feature type="compositionally biased region" description="Basic residues" evidence="1">
    <location>
        <begin position="315"/>
        <end position="328"/>
    </location>
</feature>
<dbReference type="Proteomes" id="UP000325440">
    <property type="component" value="Unassembled WGS sequence"/>
</dbReference>
<feature type="compositionally biased region" description="Low complexity" evidence="1">
    <location>
        <begin position="296"/>
        <end position="306"/>
    </location>
</feature>
<sequence length="334" mass="39082">MYRTRERSDGDMVFKAGQKLFKTRVSFLILLMACLVMPAVSNDLDLMREQCGFLLETNNAKENEIRTSTKFHDNKNNSLTKDSTITKRNNDIKILKRVRTQLKLARNHFRTNKELIANLYNVVKTGMKTEYDFEWLPSQTLYWYKTFIKNLDKDTKVFILLPVLRDSLQNFSLTLNQMRHFNEAHHTIIQSNNYYTTRKQILNKLYINLIPVWCEVKAALLDLSAFWDKELPESPRPAIVPRLNSNPDYTTMLVEEWGVLTTYYRFLKDWRRISRDMVHDQMDPWPVVPGAAASGRGSAGAAIPPIRRTSPVPCIRHRHRPSRSRRRKSSDSVT</sequence>
<organism evidence="2 3">
    <name type="scientific">Cinara cedri</name>
    <dbReference type="NCBI Taxonomy" id="506608"/>
    <lineage>
        <taxon>Eukaryota</taxon>
        <taxon>Metazoa</taxon>
        <taxon>Ecdysozoa</taxon>
        <taxon>Arthropoda</taxon>
        <taxon>Hexapoda</taxon>
        <taxon>Insecta</taxon>
        <taxon>Pterygota</taxon>
        <taxon>Neoptera</taxon>
        <taxon>Paraneoptera</taxon>
        <taxon>Hemiptera</taxon>
        <taxon>Sternorrhyncha</taxon>
        <taxon>Aphidomorpha</taxon>
        <taxon>Aphidoidea</taxon>
        <taxon>Aphididae</taxon>
        <taxon>Lachninae</taxon>
        <taxon>Cinara</taxon>
    </lineage>
</organism>
<dbReference type="EMBL" id="CABPRJ010000965">
    <property type="protein sequence ID" value="VVC33229.1"/>
    <property type="molecule type" value="Genomic_DNA"/>
</dbReference>
<protein>
    <submittedName>
        <fullName evidence="2">Uncharacterized protein</fullName>
    </submittedName>
</protein>
<evidence type="ECO:0000313" key="3">
    <source>
        <dbReference type="Proteomes" id="UP000325440"/>
    </source>
</evidence>
<proteinExistence type="predicted"/>
<dbReference type="AlphaFoldDB" id="A0A5E4MNL4"/>
<evidence type="ECO:0000256" key="1">
    <source>
        <dbReference type="SAM" id="MobiDB-lite"/>
    </source>
</evidence>
<feature type="region of interest" description="Disordered" evidence="1">
    <location>
        <begin position="296"/>
        <end position="334"/>
    </location>
</feature>
<reference evidence="2 3" key="1">
    <citation type="submission" date="2019-08" db="EMBL/GenBank/DDBJ databases">
        <authorList>
            <person name="Alioto T."/>
            <person name="Alioto T."/>
            <person name="Gomez Garrido J."/>
        </authorList>
    </citation>
    <scope>NUCLEOTIDE SEQUENCE [LARGE SCALE GENOMIC DNA]</scope>
</reference>
<keyword evidence="3" id="KW-1185">Reference proteome</keyword>
<gene>
    <name evidence="2" type="ORF">CINCED_3A003190</name>
</gene>
<evidence type="ECO:0000313" key="2">
    <source>
        <dbReference type="EMBL" id="VVC33229.1"/>
    </source>
</evidence>
<dbReference type="OrthoDB" id="8194193at2759"/>
<accession>A0A5E4MNL4</accession>
<name>A0A5E4MNL4_9HEMI</name>